<protein>
    <submittedName>
        <fullName evidence="2">Uncharacterized protein</fullName>
    </submittedName>
</protein>
<dbReference type="AlphaFoldDB" id="A0A0B6ZQC7"/>
<proteinExistence type="predicted"/>
<feature type="region of interest" description="Disordered" evidence="1">
    <location>
        <begin position="115"/>
        <end position="138"/>
    </location>
</feature>
<evidence type="ECO:0000313" key="2">
    <source>
        <dbReference type="EMBL" id="CEK70587.1"/>
    </source>
</evidence>
<gene>
    <name evidence="2" type="primary">ORF74801</name>
</gene>
<feature type="non-terminal residue" evidence="2">
    <location>
        <position position="229"/>
    </location>
</feature>
<dbReference type="EMBL" id="HACG01023722">
    <property type="protein sequence ID" value="CEK70587.1"/>
    <property type="molecule type" value="Transcribed_RNA"/>
</dbReference>
<organism evidence="2">
    <name type="scientific">Arion vulgaris</name>
    <dbReference type="NCBI Taxonomy" id="1028688"/>
    <lineage>
        <taxon>Eukaryota</taxon>
        <taxon>Metazoa</taxon>
        <taxon>Spiralia</taxon>
        <taxon>Lophotrochozoa</taxon>
        <taxon>Mollusca</taxon>
        <taxon>Gastropoda</taxon>
        <taxon>Heterobranchia</taxon>
        <taxon>Euthyneura</taxon>
        <taxon>Panpulmonata</taxon>
        <taxon>Eupulmonata</taxon>
        <taxon>Stylommatophora</taxon>
        <taxon>Helicina</taxon>
        <taxon>Arionoidea</taxon>
        <taxon>Arionidae</taxon>
        <taxon>Arion</taxon>
    </lineage>
</organism>
<feature type="non-terminal residue" evidence="2">
    <location>
        <position position="1"/>
    </location>
</feature>
<reference evidence="2" key="1">
    <citation type="submission" date="2014-12" db="EMBL/GenBank/DDBJ databases">
        <title>Insight into the proteome of Arion vulgaris.</title>
        <authorList>
            <person name="Aradska J."/>
            <person name="Bulat T."/>
            <person name="Smidak R."/>
            <person name="Sarate P."/>
            <person name="Gangsoo J."/>
            <person name="Sialana F."/>
            <person name="Bilban M."/>
            <person name="Lubec G."/>
        </authorList>
    </citation>
    <scope>NUCLEOTIDE SEQUENCE</scope>
    <source>
        <tissue evidence="2">Skin</tissue>
    </source>
</reference>
<accession>A0A0B6ZQC7</accession>
<sequence>VAYPDNAILRVAYECKHCSTRNCLVSGIDSSLGTSASSTNAQFHTEKIIRQHSLELRQNSNNILTQNLPLIPLSDDHYMSQAASVQSNENSHGNNQNVCNEYPYSIAETGLNDNCQTPSSVHDLPPSPSSQNGHSELCENSDITNLTTHNLQNYGSKRSLSVPATSSQTFVPSPKFSSLSISQLDLVSKDVMNQLVKELIRERWKVNTFQLHNKQLCTRLKDLETRHQM</sequence>
<name>A0A0B6ZQC7_9EUPU</name>
<evidence type="ECO:0000256" key="1">
    <source>
        <dbReference type="SAM" id="MobiDB-lite"/>
    </source>
</evidence>